<sequence>MHQLVSCSWRDRILQIVSRRSSQAGRPTLVAGGGSPTSAAAEVPGDATVVLAGLHVRSVALGAGSGGFWSHNEAPASVAEEESASTANLKEMIRKEVKGGGPDPTDSEGRIPPGPMATPGRKDSEYRTRPDIQSLEFFLHHLDKNNLVMLGVYELRNDLENHNGRLFLAFSETLAKKANKKKQLLLDIEYYCLVYLVTRIPKFSSFFVIPSIFPFEQVLQECSKITRNFYACNQGKHRVTKRGPALSNPMFTLVIRVPRIVGRWRAVCVTAPQRPHYDLPTITASLFRYKHPTENELRALSGKLKPKAKKERRMNGTTDEKPLTVPRDIDLHLEVTPITTVDALVLRYFLEYQWFIDFSLYSTIIYLLTEGYYCLVNAQNEVNIGVLCKVLFTMMKHYFRSEEGGERSVCLTFAFFFMLIAMIVMVVREEYLEFGLEPGIDNICHNLEILLKQQGWQLSQ</sequence>
<keyword evidence="3 10" id="KW-0812">Transmembrane</keyword>
<feature type="transmembrane region" description="Helical" evidence="10">
    <location>
        <begin position="409"/>
        <end position="427"/>
    </location>
</feature>
<comment type="caution">
    <text evidence="11">The sequence shown here is derived from an EMBL/GenBank/DDBJ whole genome shotgun (WGS) entry which is preliminary data.</text>
</comment>
<accession>A0ABN9LAM1</accession>
<name>A0ABN9LAM1_9NEOB</name>
<evidence type="ECO:0000256" key="2">
    <source>
        <dbReference type="ARBA" id="ARBA00009706"/>
    </source>
</evidence>
<evidence type="ECO:0000313" key="12">
    <source>
        <dbReference type="Proteomes" id="UP001176940"/>
    </source>
</evidence>
<dbReference type="PANTHER" id="PTHR13624:SF4">
    <property type="entry name" value="TRANSMEMBRANE PROTEIN 161A"/>
    <property type="match status" value="1"/>
</dbReference>
<comment type="similarity">
    <text evidence="2">Belongs to the TMEM161 family.</text>
</comment>
<protein>
    <recommendedName>
        <fullName evidence="8">Transmembrane protein 161A</fullName>
    </recommendedName>
</protein>
<evidence type="ECO:0000256" key="10">
    <source>
        <dbReference type="SAM" id="Phobius"/>
    </source>
</evidence>
<evidence type="ECO:0000256" key="1">
    <source>
        <dbReference type="ARBA" id="ARBA00004141"/>
    </source>
</evidence>
<dbReference type="EMBL" id="CAUEEQ010013456">
    <property type="protein sequence ID" value="CAJ0937449.1"/>
    <property type="molecule type" value="Genomic_DNA"/>
</dbReference>
<keyword evidence="12" id="KW-1185">Reference proteome</keyword>
<keyword evidence="7" id="KW-0325">Glycoprotein</keyword>
<dbReference type="PANTHER" id="PTHR13624">
    <property type="entry name" value="RE42071P"/>
    <property type="match status" value="1"/>
</dbReference>
<evidence type="ECO:0000256" key="5">
    <source>
        <dbReference type="ARBA" id="ARBA00022989"/>
    </source>
</evidence>
<keyword evidence="5 10" id="KW-1133">Transmembrane helix</keyword>
<evidence type="ECO:0000256" key="9">
    <source>
        <dbReference type="SAM" id="MobiDB-lite"/>
    </source>
</evidence>
<evidence type="ECO:0000256" key="6">
    <source>
        <dbReference type="ARBA" id="ARBA00023136"/>
    </source>
</evidence>
<keyword evidence="6 10" id="KW-0472">Membrane</keyword>
<evidence type="ECO:0000256" key="4">
    <source>
        <dbReference type="ARBA" id="ARBA00022729"/>
    </source>
</evidence>
<dbReference type="InterPro" id="IPR019395">
    <property type="entry name" value="Transmembrane_161A/B"/>
</dbReference>
<evidence type="ECO:0000256" key="7">
    <source>
        <dbReference type="ARBA" id="ARBA00023180"/>
    </source>
</evidence>
<gene>
    <name evidence="11" type="ORF">RIMI_LOCUS7195849</name>
</gene>
<dbReference type="Proteomes" id="UP001176940">
    <property type="component" value="Unassembled WGS sequence"/>
</dbReference>
<keyword evidence="4" id="KW-0732">Signal</keyword>
<evidence type="ECO:0000256" key="8">
    <source>
        <dbReference type="ARBA" id="ARBA00040182"/>
    </source>
</evidence>
<proteinExistence type="inferred from homology"/>
<organism evidence="11 12">
    <name type="scientific">Ranitomeya imitator</name>
    <name type="common">mimic poison frog</name>
    <dbReference type="NCBI Taxonomy" id="111125"/>
    <lineage>
        <taxon>Eukaryota</taxon>
        <taxon>Metazoa</taxon>
        <taxon>Chordata</taxon>
        <taxon>Craniata</taxon>
        <taxon>Vertebrata</taxon>
        <taxon>Euteleostomi</taxon>
        <taxon>Amphibia</taxon>
        <taxon>Batrachia</taxon>
        <taxon>Anura</taxon>
        <taxon>Neobatrachia</taxon>
        <taxon>Hyloidea</taxon>
        <taxon>Dendrobatidae</taxon>
        <taxon>Dendrobatinae</taxon>
        <taxon>Ranitomeya</taxon>
    </lineage>
</organism>
<feature type="region of interest" description="Disordered" evidence="9">
    <location>
        <begin position="94"/>
        <end position="126"/>
    </location>
</feature>
<comment type="subcellular location">
    <subcellularLocation>
        <location evidence="1">Membrane</location>
        <topology evidence="1">Multi-pass membrane protein</topology>
    </subcellularLocation>
</comment>
<evidence type="ECO:0000313" key="11">
    <source>
        <dbReference type="EMBL" id="CAJ0937449.1"/>
    </source>
</evidence>
<evidence type="ECO:0000256" key="3">
    <source>
        <dbReference type="ARBA" id="ARBA00022692"/>
    </source>
</evidence>
<reference evidence="11" key="1">
    <citation type="submission" date="2023-07" db="EMBL/GenBank/DDBJ databases">
        <authorList>
            <person name="Stuckert A."/>
        </authorList>
    </citation>
    <scope>NUCLEOTIDE SEQUENCE</scope>
</reference>
<dbReference type="Pfam" id="PF10268">
    <property type="entry name" value="Tmemb_161AB"/>
    <property type="match status" value="1"/>
</dbReference>